<sequence>MLDKIQPNYVAFDNLPLINQTSGMLNINSKINVNTTIGFITRDIDFYSSDINLPYVLLSLHHIRLFKLDIDFQSFTITQFGRILIVNYHNPNNNNYTHHNVIPLFKSIIPPNENDFRNFNSVEFDEKLSPYEKSDLIKLIKENKEADFLSRYPIAHFVYGTLQQMPIATHPNHIFSLDTMGGLHNYGIQPQYIEHDTETHTPIEKARKLTNERTIKSHEHSKQLYDIKHPEPIFKEGDQREQMGKMFDQKKTTRADNFIHRKQKFPEENFDYDSENKPSEESNIQELEEATQQQQNNVVPYLRPSARNKYYCELSSDEEELSDDSRLDPTFDPTEHNLFALDEIPIPNSYEEAINSKNPEYWIEAMQRGNEFSTRTSSLGPCLST</sequence>
<organism evidence="2 3">
    <name type="scientific">Cordylochernes scorpioides</name>
    <dbReference type="NCBI Taxonomy" id="51811"/>
    <lineage>
        <taxon>Eukaryota</taxon>
        <taxon>Metazoa</taxon>
        <taxon>Ecdysozoa</taxon>
        <taxon>Arthropoda</taxon>
        <taxon>Chelicerata</taxon>
        <taxon>Arachnida</taxon>
        <taxon>Pseudoscorpiones</taxon>
        <taxon>Cheliferoidea</taxon>
        <taxon>Chernetidae</taxon>
        <taxon>Cordylochernes</taxon>
    </lineage>
</organism>
<protein>
    <submittedName>
        <fullName evidence="2">Uncharacterized protein</fullName>
    </submittedName>
</protein>
<feature type="region of interest" description="Disordered" evidence="1">
    <location>
        <begin position="267"/>
        <end position="294"/>
    </location>
</feature>
<gene>
    <name evidence="2" type="ORF">LAZ67_X003732</name>
</gene>
<dbReference type="EMBL" id="CP092886">
    <property type="protein sequence ID" value="UYV84858.1"/>
    <property type="molecule type" value="Genomic_DNA"/>
</dbReference>
<evidence type="ECO:0000313" key="3">
    <source>
        <dbReference type="Proteomes" id="UP001235939"/>
    </source>
</evidence>
<evidence type="ECO:0000313" key="2">
    <source>
        <dbReference type="EMBL" id="UYV84858.1"/>
    </source>
</evidence>
<proteinExistence type="predicted"/>
<name>A0ABY6LUN3_9ARAC</name>
<reference evidence="2 3" key="1">
    <citation type="submission" date="2022-03" db="EMBL/GenBank/DDBJ databases">
        <title>A chromosomal length assembly of Cordylochernes scorpioides.</title>
        <authorList>
            <person name="Zeh D."/>
            <person name="Zeh J."/>
        </authorList>
    </citation>
    <scope>NUCLEOTIDE SEQUENCE [LARGE SCALE GENOMIC DNA]</scope>
    <source>
        <strain evidence="2">IN4F17</strain>
        <tissue evidence="2">Whole Body</tissue>
    </source>
</reference>
<evidence type="ECO:0000256" key="1">
    <source>
        <dbReference type="SAM" id="MobiDB-lite"/>
    </source>
</evidence>
<feature type="compositionally biased region" description="Polar residues" evidence="1">
    <location>
        <begin position="281"/>
        <end position="294"/>
    </location>
</feature>
<dbReference type="Proteomes" id="UP001235939">
    <property type="component" value="Chromosome X"/>
</dbReference>
<keyword evidence="3" id="KW-1185">Reference proteome</keyword>
<accession>A0ABY6LUN3</accession>